<evidence type="ECO:0000313" key="2">
    <source>
        <dbReference type="Proteomes" id="UP000664267"/>
    </source>
</evidence>
<organism evidence="1 2">
    <name type="scientific">Klebsiella pneumoniae</name>
    <dbReference type="NCBI Taxonomy" id="573"/>
    <lineage>
        <taxon>Bacteria</taxon>
        <taxon>Pseudomonadati</taxon>
        <taxon>Pseudomonadota</taxon>
        <taxon>Gammaproteobacteria</taxon>
        <taxon>Enterobacterales</taxon>
        <taxon>Enterobacteriaceae</taxon>
        <taxon>Klebsiella/Raoultella group</taxon>
        <taxon>Klebsiella</taxon>
        <taxon>Klebsiella pneumoniae complex</taxon>
    </lineage>
</organism>
<dbReference type="AlphaFoldDB" id="A0A939NN23"/>
<reference evidence="1" key="1">
    <citation type="submission" date="2021-03" db="EMBL/GenBank/DDBJ databases">
        <title>Molecular epidemiology and mechanisms of colistin and carbapenem resistance in Enterobacteriaceae from clinical isolates, the environment and porcine samples in Pretoria, South Africa.</title>
        <authorList>
            <person name="Bogoshi D."/>
            <person name="Mbelle N.M."/>
            <person name="Naidoo V."/>
            <person name="Osei Sekyere J."/>
        </authorList>
    </citation>
    <scope>NUCLEOTIDE SEQUENCE</scope>
    <source>
        <strain evidence="1">C029</strain>
    </source>
</reference>
<accession>A0A939NN23</accession>
<proteinExistence type="predicted"/>
<name>A0A939NN23_KLEPN</name>
<dbReference type="Proteomes" id="UP000664267">
    <property type="component" value="Unassembled WGS sequence"/>
</dbReference>
<dbReference type="EMBL" id="JAGETN010000001">
    <property type="protein sequence ID" value="MBO2025343.1"/>
    <property type="molecule type" value="Genomic_DNA"/>
</dbReference>
<comment type="caution">
    <text evidence="1">The sequence shown here is derived from an EMBL/GenBank/DDBJ whole genome shotgun (WGS) entry which is preliminary data.</text>
</comment>
<gene>
    <name evidence="1" type="ORF">J4733_01290</name>
</gene>
<protein>
    <submittedName>
        <fullName evidence="1">Uncharacterized protein</fullName>
    </submittedName>
</protein>
<sequence>MKFNMPFVFNKRNEWLSGWLEKMYQTYPETVLDALWKEIEREFDNESQPNKVNQLLHDIVHRAPWSHIGLAPRIYHWLERNEPQLNQNLRNCIRTLVNGGVSFAELAKLASVKIGNPVVEENLPIWFALYVDTLPDEAIPKLNKWLEQLPKDNASIFAQHFVTTLTGKFRHGEERTSFTGGVRNPSSLKTLFLIMTRYIKPEDDLDRTTVTCYTPTLRDDAQSARELLFQWLAAIPVKRPMLL</sequence>
<evidence type="ECO:0000313" key="1">
    <source>
        <dbReference type="EMBL" id="MBO2025343.1"/>
    </source>
</evidence>